<evidence type="ECO:0000256" key="1">
    <source>
        <dbReference type="ARBA" id="ARBA00006478"/>
    </source>
</evidence>
<dbReference type="PANTHER" id="PTHR10210">
    <property type="entry name" value="RIBOSE-PHOSPHATE DIPHOSPHOKINASE FAMILY MEMBER"/>
    <property type="match status" value="1"/>
</dbReference>
<proteinExistence type="inferred from homology"/>
<dbReference type="FunFam" id="3.40.50.2020:FF:000012">
    <property type="entry name" value="Phosphoribosyl pyrophosphate synthase-associated protein 2 isoform 1"/>
    <property type="match status" value="1"/>
</dbReference>
<dbReference type="InterPro" id="IPR005946">
    <property type="entry name" value="Rib-P_diPkinase"/>
</dbReference>
<dbReference type="STRING" id="106582.ENSMZEP00005035044"/>
<evidence type="ECO:0000313" key="6">
    <source>
        <dbReference type="Ensembl" id="ENSMZEP00005035044.1"/>
    </source>
</evidence>
<evidence type="ECO:0000313" key="7">
    <source>
        <dbReference type="Proteomes" id="UP000265160"/>
    </source>
</evidence>
<dbReference type="GO" id="GO:0005737">
    <property type="term" value="C:cytoplasm"/>
    <property type="evidence" value="ECO:0007669"/>
    <property type="project" value="TreeGrafter"/>
</dbReference>
<dbReference type="Pfam" id="PF13793">
    <property type="entry name" value="Pribosyltran_N"/>
    <property type="match status" value="1"/>
</dbReference>
<dbReference type="GO" id="GO:0006164">
    <property type="term" value="P:purine nucleotide biosynthetic process"/>
    <property type="evidence" value="ECO:0007669"/>
    <property type="project" value="TreeGrafter"/>
</dbReference>
<keyword evidence="2" id="KW-0545">Nucleotide biosynthesis</keyword>
<organism evidence="6 7">
    <name type="scientific">Maylandia zebra</name>
    <name type="common">zebra mbuna</name>
    <dbReference type="NCBI Taxonomy" id="106582"/>
    <lineage>
        <taxon>Eukaryota</taxon>
        <taxon>Metazoa</taxon>
        <taxon>Chordata</taxon>
        <taxon>Craniata</taxon>
        <taxon>Vertebrata</taxon>
        <taxon>Euteleostomi</taxon>
        <taxon>Actinopterygii</taxon>
        <taxon>Neopterygii</taxon>
        <taxon>Teleostei</taxon>
        <taxon>Neoteleostei</taxon>
        <taxon>Acanthomorphata</taxon>
        <taxon>Ovalentaria</taxon>
        <taxon>Cichlomorphae</taxon>
        <taxon>Cichliformes</taxon>
        <taxon>Cichlidae</taxon>
        <taxon>African cichlids</taxon>
        <taxon>Pseudocrenilabrinae</taxon>
        <taxon>Haplochromini</taxon>
        <taxon>Maylandia</taxon>
        <taxon>Maylandia zebra complex</taxon>
    </lineage>
</organism>
<dbReference type="PANTHER" id="PTHR10210:SF29">
    <property type="entry name" value="PHOSPHORIBOSYL PYROPHOSPHATE SYNTHASE-ASSOCIATED PROTEIN 2"/>
    <property type="match status" value="1"/>
</dbReference>
<evidence type="ECO:0000256" key="2">
    <source>
        <dbReference type="ARBA" id="ARBA00022727"/>
    </source>
</evidence>
<dbReference type="FunFam" id="3.40.50.2020:FF:000014">
    <property type="entry name" value="Ribose-phosphate pyrophosphokinase 1"/>
    <property type="match status" value="1"/>
</dbReference>
<sequence>MNHTKGGLVIFTANSHPSSRELGKRIAERLGVELGKVQVYQEANRETRVQIQESVRGKDVFVIQTMSKDVNTTIMEIITGVLPYFPYSKQCKMRKRGSIVSKLVASMMCKAGLTHLITMDLHQKEIQGFFNIPVDNLRASPFLLQYIQEEIPDYRNAVIVAKSPASAKRAQSFAERLRLGIAVIHGEAQDAESDQVDGRHSPPTVKTTGAIHPSMEIPLLIPKEKPPITVVGDVGGRIAIIVDDIIDDVDSFVAAAETLKERGAYKIFVMATHGLLSSDAPRFIEESAIDEVSGVTNTIPHELQKLQCPKIKTVDISMILSEAIRRIHNEESMSYLFRNIGVDD</sequence>
<dbReference type="InterPro" id="IPR029057">
    <property type="entry name" value="PRTase-like"/>
</dbReference>
<name>A0A3P9DKX0_9CICH</name>
<dbReference type="GO" id="GO:0000287">
    <property type="term" value="F:magnesium ion binding"/>
    <property type="evidence" value="ECO:0007669"/>
    <property type="project" value="InterPro"/>
</dbReference>
<comment type="similarity">
    <text evidence="1">Belongs to the ribose-phosphate pyrophosphokinase family.</text>
</comment>
<dbReference type="GO" id="GO:0006015">
    <property type="term" value="P:5-phosphoribose 1-diphosphate biosynthetic process"/>
    <property type="evidence" value="ECO:0007669"/>
    <property type="project" value="TreeGrafter"/>
</dbReference>
<reference evidence="6" key="2">
    <citation type="submission" date="2025-09" db="UniProtKB">
        <authorList>
            <consortium name="Ensembl"/>
        </authorList>
    </citation>
    <scope>IDENTIFICATION</scope>
</reference>
<evidence type="ECO:0000256" key="4">
    <source>
        <dbReference type="ARBA" id="ARBA00040164"/>
    </source>
</evidence>
<reference evidence="6" key="1">
    <citation type="submission" date="2025-08" db="UniProtKB">
        <authorList>
            <consortium name="Ensembl"/>
        </authorList>
    </citation>
    <scope>IDENTIFICATION</scope>
</reference>
<dbReference type="SMART" id="SM01400">
    <property type="entry name" value="Pribosyltran_N"/>
    <property type="match status" value="1"/>
</dbReference>
<comment type="function">
    <text evidence="3">Seems to play a negative regulatory role in 5-phosphoribose 1-diphosphate synthesis.</text>
</comment>
<dbReference type="GO" id="GO:0005524">
    <property type="term" value="F:ATP binding"/>
    <property type="evidence" value="ECO:0007669"/>
    <property type="project" value="TreeGrafter"/>
</dbReference>
<accession>A0A3P9DKX0</accession>
<evidence type="ECO:0000256" key="3">
    <source>
        <dbReference type="ARBA" id="ARBA00037514"/>
    </source>
</evidence>
<dbReference type="AlphaFoldDB" id="A0A3P9DKX0"/>
<dbReference type="NCBIfam" id="TIGR01251">
    <property type="entry name" value="ribP_PPkin"/>
    <property type="match status" value="1"/>
</dbReference>
<dbReference type="GO" id="GO:0004749">
    <property type="term" value="F:ribose phosphate diphosphokinase activity"/>
    <property type="evidence" value="ECO:0007669"/>
    <property type="project" value="TreeGrafter"/>
</dbReference>
<keyword evidence="7" id="KW-1185">Reference proteome</keyword>
<evidence type="ECO:0000259" key="5">
    <source>
        <dbReference type="Pfam" id="PF13793"/>
    </source>
</evidence>
<dbReference type="SUPFAM" id="SSF53271">
    <property type="entry name" value="PRTase-like"/>
    <property type="match status" value="2"/>
</dbReference>
<dbReference type="InterPro" id="IPR029099">
    <property type="entry name" value="Pribosyltran_N"/>
</dbReference>
<dbReference type="Gene3D" id="3.40.50.2020">
    <property type="match status" value="3"/>
</dbReference>
<dbReference type="Ensembl" id="ENSMZET00005036290.1">
    <property type="protein sequence ID" value="ENSMZEP00005035044.1"/>
    <property type="gene ID" value="ENSMZEG00005026211.1"/>
</dbReference>
<dbReference type="GO" id="GO:0002189">
    <property type="term" value="C:ribose phosphate diphosphokinase complex"/>
    <property type="evidence" value="ECO:0007669"/>
    <property type="project" value="TreeGrafter"/>
</dbReference>
<protein>
    <recommendedName>
        <fullName evidence="4">Phosphoribosyl pyrophosphate synthase-associated protein 2</fullName>
    </recommendedName>
</protein>
<feature type="domain" description="Ribose-phosphate pyrophosphokinase N-terminal" evidence="5">
    <location>
        <begin position="9"/>
        <end position="112"/>
    </location>
</feature>
<dbReference type="GeneTree" id="ENSGT00950000182803"/>
<dbReference type="Pfam" id="PF14572">
    <property type="entry name" value="Pribosyl_synth"/>
    <property type="match status" value="1"/>
</dbReference>
<dbReference type="Proteomes" id="UP000265160">
    <property type="component" value="Unplaced"/>
</dbReference>